<dbReference type="GO" id="GO:0004197">
    <property type="term" value="F:cysteine-type endopeptidase activity"/>
    <property type="evidence" value="ECO:0007669"/>
    <property type="project" value="InterPro"/>
</dbReference>
<reference evidence="4" key="1">
    <citation type="submission" date="2021-02" db="EMBL/GenBank/DDBJ databases">
        <authorList>
            <person name="Dougan E. K."/>
            <person name="Rhodes N."/>
            <person name="Thang M."/>
            <person name="Chan C."/>
        </authorList>
    </citation>
    <scope>NUCLEOTIDE SEQUENCE</scope>
</reference>
<feature type="compositionally biased region" description="Basic and acidic residues" evidence="2">
    <location>
        <begin position="1"/>
        <end position="10"/>
    </location>
</feature>
<dbReference type="GO" id="GO:0005737">
    <property type="term" value="C:cytoplasm"/>
    <property type="evidence" value="ECO:0007669"/>
    <property type="project" value="TreeGrafter"/>
</dbReference>
<accession>A0A812RI02</accession>
<evidence type="ECO:0000313" key="4">
    <source>
        <dbReference type="EMBL" id="CAE7440773.1"/>
    </source>
</evidence>
<dbReference type="InterPro" id="IPR050452">
    <property type="entry name" value="Metacaspase"/>
</dbReference>
<dbReference type="PANTHER" id="PTHR48104">
    <property type="entry name" value="METACASPASE-4"/>
    <property type="match status" value="1"/>
</dbReference>
<dbReference type="Gene3D" id="3.40.50.12660">
    <property type="match status" value="2"/>
</dbReference>
<dbReference type="Proteomes" id="UP000604046">
    <property type="component" value="Unassembled WGS sequence"/>
</dbReference>
<feature type="region of interest" description="Disordered" evidence="2">
    <location>
        <begin position="1"/>
        <end position="24"/>
    </location>
</feature>
<feature type="region of interest" description="Disordered" evidence="2">
    <location>
        <begin position="100"/>
        <end position="162"/>
    </location>
</feature>
<evidence type="ECO:0000256" key="2">
    <source>
        <dbReference type="SAM" id="MobiDB-lite"/>
    </source>
</evidence>
<name>A0A812RI02_9DINO</name>
<feature type="compositionally biased region" description="Acidic residues" evidence="2">
    <location>
        <begin position="605"/>
        <end position="641"/>
    </location>
</feature>
<proteinExistence type="inferred from homology"/>
<keyword evidence="5" id="KW-1185">Reference proteome</keyword>
<dbReference type="InterPro" id="IPR011600">
    <property type="entry name" value="Pept_C14_caspase"/>
</dbReference>
<dbReference type="OrthoDB" id="3223806at2759"/>
<evidence type="ECO:0000313" key="5">
    <source>
        <dbReference type="Proteomes" id="UP000604046"/>
    </source>
</evidence>
<feature type="region of interest" description="Disordered" evidence="2">
    <location>
        <begin position="572"/>
        <end position="641"/>
    </location>
</feature>
<comment type="similarity">
    <text evidence="1">Belongs to the peptidase C14B family.</text>
</comment>
<comment type="caution">
    <text evidence="4">The sequence shown here is derived from an EMBL/GenBank/DDBJ whole genome shotgun (WGS) entry which is preliminary data.</text>
</comment>
<dbReference type="EMBL" id="CAJNDS010002340">
    <property type="protein sequence ID" value="CAE7440773.1"/>
    <property type="molecule type" value="Genomic_DNA"/>
</dbReference>
<protein>
    <submittedName>
        <fullName evidence="4">MCA1 protein</fullName>
    </submittedName>
</protein>
<dbReference type="GO" id="GO:0006508">
    <property type="term" value="P:proteolysis"/>
    <property type="evidence" value="ECO:0007669"/>
    <property type="project" value="InterPro"/>
</dbReference>
<gene>
    <name evidence="4" type="primary">MCA1</name>
    <name evidence="4" type="ORF">SNAT2548_LOCUS23956</name>
</gene>
<evidence type="ECO:0000256" key="1">
    <source>
        <dbReference type="ARBA" id="ARBA00009005"/>
    </source>
</evidence>
<organism evidence="4 5">
    <name type="scientific">Symbiodinium natans</name>
    <dbReference type="NCBI Taxonomy" id="878477"/>
    <lineage>
        <taxon>Eukaryota</taxon>
        <taxon>Sar</taxon>
        <taxon>Alveolata</taxon>
        <taxon>Dinophyceae</taxon>
        <taxon>Suessiales</taxon>
        <taxon>Symbiodiniaceae</taxon>
        <taxon>Symbiodinium</taxon>
    </lineage>
</organism>
<feature type="domain" description="Peptidase C14 caspase" evidence="3">
    <location>
        <begin position="166"/>
        <end position="492"/>
    </location>
</feature>
<dbReference type="PANTHER" id="PTHR48104:SF30">
    <property type="entry name" value="METACASPASE-1"/>
    <property type="match status" value="1"/>
</dbReference>
<sequence>MGVVNSKDEIWPEDAALPSADSPSVWSHVPCADEVVDLSDSMIQAEPLYLPPPRIGAAPLVLPPPQVAPAPLVAQRSLDGVQGVYAPYSSAAALPAQQGTLQDASKTREASAQLAAPVLQEARRASEPATAAHTSPGTGASEKPSSDPNGLKAEDAEAPSGELKGRRKSLFIGINYYGSQAELHGCVDDVHRMLPLIHSWGFPEDEAHCKVLLDSPDWPTDKRPTKANIKAAMSWLVAGAAAGDALFMHYSGHGGREPRTDGRGEWHETLCPVDMEEAGMLWDSELFECLVRPLPSGCRLTCILDACHSAGALDLPYIFMGTPENIKRALAGEAMQMAMSKPWLRDFERWEDDPAALMGDVASVGLGLWDMWSRYKASTSSNQEGFCQDEPGNVGLAVGEVVAITGCASDQTSADVGDVHSEFQLPVGGGGHVRHGGRSTAGGALTSAFIESMDPAILQGSSVSHLDLLEHLRGRLADAGYSQIPQLASSMVLDLKQSFSLTSLATSKQRQCASNAANGQPAGWAGTGQRAGFGGFGGGFGAGSMGGPMGGGGLMDNGMGLAMMGAQQFMHPSAAEAQPQAPLQAQPAQPMQLAQPVQPTQVHDFDEDEFEEGLAEDDDEEDDYDDELDEDDYDDDYDDDY</sequence>
<dbReference type="Pfam" id="PF00656">
    <property type="entry name" value="Peptidase_C14"/>
    <property type="match status" value="1"/>
</dbReference>
<feature type="compositionally biased region" description="Low complexity" evidence="2">
    <location>
        <begin position="572"/>
        <end position="599"/>
    </location>
</feature>
<evidence type="ECO:0000259" key="3">
    <source>
        <dbReference type="Pfam" id="PF00656"/>
    </source>
</evidence>
<dbReference type="AlphaFoldDB" id="A0A812RI02"/>